<comment type="caution">
    <text evidence="1">The sequence shown here is derived from an EMBL/GenBank/DDBJ whole genome shotgun (WGS) entry which is preliminary data.</text>
</comment>
<dbReference type="SUPFAM" id="SSF54928">
    <property type="entry name" value="RNA-binding domain, RBD"/>
    <property type="match status" value="1"/>
</dbReference>
<dbReference type="InterPro" id="IPR035979">
    <property type="entry name" value="RBD_domain_sf"/>
</dbReference>
<name>A0A5J4SGD3_9EUKA</name>
<proteinExistence type="predicted"/>
<gene>
    <name evidence="1" type="ORF">EZS28_052178</name>
</gene>
<dbReference type="EMBL" id="SNRW01040270">
    <property type="protein sequence ID" value="KAA6345254.1"/>
    <property type="molecule type" value="Genomic_DNA"/>
</dbReference>
<dbReference type="Proteomes" id="UP000324800">
    <property type="component" value="Unassembled WGS sequence"/>
</dbReference>
<feature type="non-terminal residue" evidence="1">
    <location>
        <position position="1"/>
    </location>
</feature>
<reference evidence="1 2" key="1">
    <citation type="submission" date="2019-03" db="EMBL/GenBank/DDBJ databases">
        <title>Single cell metagenomics reveals metabolic interactions within the superorganism composed of flagellate Streblomastix strix and complex community of Bacteroidetes bacteria on its surface.</title>
        <authorList>
            <person name="Treitli S.C."/>
            <person name="Kolisko M."/>
            <person name="Husnik F."/>
            <person name="Keeling P."/>
            <person name="Hampl V."/>
        </authorList>
    </citation>
    <scope>NUCLEOTIDE SEQUENCE [LARGE SCALE GENOMIC DNA]</scope>
    <source>
        <strain evidence="1">ST1C</strain>
    </source>
</reference>
<accession>A0A5J4SGD3</accession>
<protein>
    <recommendedName>
        <fullName evidence="3">RRM domain-containing protein</fullName>
    </recommendedName>
</protein>
<organism evidence="1 2">
    <name type="scientific">Streblomastix strix</name>
    <dbReference type="NCBI Taxonomy" id="222440"/>
    <lineage>
        <taxon>Eukaryota</taxon>
        <taxon>Metamonada</taxon>
        <taxon>Preaxostyla</taxon>
        <taxon>Oxymonadida</taxon>
        <taxon>Streblomastigidae</taxon>
        <taxon>Streblomastix</taxon>
    </lineage>
</organism>
<dbReference type="AlphaFoldDB" id="A0A5J4SGD3"/>
<sequence>VVCSGIPDTTQQIDLYNFLVEQFGEISDIWLEDRNGYEQRQGIVFFTSPYRVRQATSTKKILHFKNQPISFEQCSEKLNEIIKMRFQLLEEPNSNETWGVLKPNYINAISEFDQVIMRNRAAHRHSAKASDGG</sequence>
<dbReference type="GO" id="GO:0003676">
    <property type="term" value="F:nucleic acid binding"/>
    <property type="evidence" value="ECO:0007669"/>
    <property type="project" value="InterPro"/>
</dbReference>
<evidence type="ECO:0000313" key="1">
    <source>
        <dbReference type="EMBL" id="KAA6345254.1"/>
    </source>
</evidence>
<evidence type="ECO:0000313" key="2">
    <source>
        <dbReference type="Proteomes" id="UP000324800"/>
    </source>
</evidence>
<evidence type="ECO:0008006" key="3">
    <source>
        <dbReference type="Google" id="ProtNLM"/>
    </source>
</evidence>